<comment type="catalytic activity">
    <reaction evidence="1 6 7">
        <text>adenosine 5'-phosphosulfate + ATP = 3'-phosphoadenylyl sulfate + ADP + H(+)</text>
        <dbReference type="Rhea" id="RHEA:24152"/>
        <dbReference type="ChEBI" id="CHEBI:15378"/>
        <dbReference type="ChEBI" id="CHEBI:30616"/>
        <dbReference type="ChEBI" id="CHEBI:58243"/>
        <dbReference type="ChEBI" id="CHEBI:58339"/>
        <dbReference type="ChEBI" id="CHEBI:456216"/>
        <dbReference type="EC" id="2.7.1.25"/>
    </reaction>
</comment>
<dbReference type="InterPro" id="IPR002891">
    <property type="entry name" value="APS"/>
</dbReference>
<feature type="domain" description="APS kinase" evidence="8">
    <location>
        <begin position="25"/>
        <end position="173"/>
    </location>
</feature>
<comment type="similarity">
    <text evidence="6 7">Belongs to the APS kinase family.</text>
</comment>
<reference evidence="9 10" key="1">
    <citation type="submission" date="2021-01" db="EMBL/GenBank/DDBJ databases">
        <title>Genome sequencing of Joostella atrarenae M1-2 (= KCTC 23194).</title>
        <authorList>
            <person name="Zakaria M.R."/>
            <person name="Lam M.Q."/>
            <person name="Chong C.S."/>
        </authorList>
    </citation>
    <scope>NUCLEOTIDE SEQUENCE [LARGE SCALE GENOMIC DNA]</scope>
    <source>
        <strain evidence="9 10">M1-2</strain>
    </source>
</reference>
<keyword evidence="4 6" id="KW-0547">Nucleotide-binding</keyword>
<dbReference type="PANTHER" id="PTHR42700:SF1">
    <property type="entry name" value="SULFATE ADENYLYLTRANSFERASE"/>
    <property type="match status" value="1"/>
</dbReference>
<dbReference type="GO" id="GO:0004020">
    <property type="term" value="F:adenylylsulfate kinase activity"/>
    <property type="evidence" value="ECO:0007669"/>
    <property type="project" value="UniProtKB-EC"/>
</dbReference>
<dbReference type="EMBL" id="JAETXX010000004">
    <property type="protein sequence ID" value="MCF8714910.1"/>
    <property type="molecule type" value="Genomic_DNA"/>
</dbReference>
<dbReference type="CDD" id="cd02027">
    <property type="entry name" value="APSK"/>
    <property type="match status" value="1"/>
</dbReference>
<dbReference type="NCBIfam" id="NF003013">
    <property type="entry name" value="PRK03846.1"/>
    <property type="match status" value="1"/>
</dbReference>
<evidence type="ECO:0000256" key="7">
    <source>
        <dbReference type="RuleBase" id="RU004347"/>
    </source>
</evidence>
<evidence type="ECO:0000256" key="2">
    <source>
        <dbReference type="ARBA" id="ARBA00012121"/>
    </source>
</evidence>
<dbReference type="InterPro" id="IPR059117">
    <property type="entry name" value="APS_kinase_dom"/>
</dbReference>
<dbReference type="InterPro" id="IPR027417">
    <property type="entry name" value="P-loop_NTPase"/>
</dbReference>
<keyword evidence="6" id="KW-0597">Phosphoprotein</keyword>
<evidence type="ECO:0000259" key="8">
    <source>
        <dbReference type="Pfam" id="PF01583"/>
    </source>
</evidence>
<comment type="function">
    <text evidence="6 7">Catalyzes the synthesis of activated sulfate.</text>
</comment>
<keyword evidence="6 7" id="KW-0418">Kinase</keyword>
<dbReference type="InterPro" id="IPR050512">
    <property type="entry name" value="Sulf_AdTrans/APS_kinase"/>
</dbReference>
<evidence type="ECO:0000256" key="3">
    <source>
        <dbReference type="ARBA" id="ARBA00022679"/>
    </source>
</evidence>
<dbReference type="Gene3D" id="3.40.50.300">
    <property type="entry name" value="P-loop containing nucleotide triphosphate hydrolases"/>
    <property type="match status" value="1"/>
</dbReference>
<dbReference type="EC" id="2.7.1.25" evidence="2 6"/>
<dbReference type="RefSeq" id="WP_236958876.1">
    <property type="nucleotide sequence ID" value="NZ_JAETXX010000004.1"/>
</dbReference>
<dbReference type="Proteomes" id="UP000829517">
    <property type="component" value="Unassembled WGS sequence"/>
</dbReference>
<evidence type="ECO:0000313" key="10">
    <source>
        <dbReference type="Proteomes" id="UP000829517"/>
    </source>
</evidence>
<dbReference type="SUPFAM" id="SSF52540">
    <property type="entry name" value="P-loop containing nucleoside triphosphate hydrolases"/>
    <property type="match status" value="1"/>
</dbReference>
<dbReference type="PANTHER" id="PTHR42700">
    <property type="entry name" value="SULFATE ADENYLYLTRANSFERASE"/>
    <property type="match status" value="1"/>
</dbReference>
<protein>
    <recommendedName>
        <fullName evidence="2 6">Adenylyl-sulfate kinase</fullName>
        <ecNumber evidence="2 6">2.7.1.25</ecNumber>
    </recommendedName>
    <alternativeName>
        <fullName evidence="6">APS kinase</fullName>
    </alternativeName>
    <alternativeName>
        <fullName evidence="6">ATP adenosine-5'-phosphosulfate 3'-phosphotransferase</fullName>
    </alternativeName>
    <alternativeName>
        <fullName evidence="6">Adenosine-5'-phosphosulfate kinase</fullName>
    </alternativeName>
</protein>
<organism evidence="9 10">
    <name type="scientific">Joostella atrarenae</name>
    <dbReference type="NCBI Taxonomy" id="679257"/>
    <lineage>
        <taxon>Bacteria</taxon>
        <taxon>Pseudomonadati</taxon>
        <taxon>Bacteroidota</taxon>
        <taxon>Flavobacteriia</taxon>
        <taxon>Flavobacteriales</taxon>
        <taxon>Flavobacteriaceae</taxon>
        <taxon>Joostella</taxon>
    </lineage>
</organism>
<comment type="caution">
    <text evidence="9">The sequence shown here is derived from an EMBL/GenBank/DDBJ whole genome shotgun (WGS) entry which is preliminary data.</text>
</comment>
<feature type="active site" description="Phosphoserine intermediate" evidence="6">
    <location>
        <position position="106"/>
    </location>
</feature>
<keyword evidence="10" id="KW-1185">Reference proteome</keyword>
<feature type="binding site" evidence="6">
    <location>
        <begin position="32"/>
        <end position="39"/>
    </location>
    <ligand>
        <name>ATP</name>
        <dbReference type="ChEBI" id="CHEBI:30616"/>
    </ligand>
</feature>
<name>A0ABS9J3A6_9FLAO</name>
<dbReference type="Pfam" id="PF01583">
    <property type="entry name" value="APS_kinase"/>
    <property type="match status" value="1"/>
</dbReference>
<accession>A0ABS9J3A6</accession>
<dbReference type="NCBIfam" id="TIGR00455">
    <property type="entry name" value="apsK"/>
    <property type="match status" value="1"/>
</dbReference>
<evidence type="ECO:0000313" key="9">
    <source>
        <dbReference type="EMBL" id="MCF8714910.1"/>
    </source>
</evidence>
<evidence type="ECO:0000256" key="5">
    <source>
        <dbReference type="ARBA" id="ARBA00022840"/>
    </source>
</evidence>
<keyword evidence="3 6" id="KW-0808">Transferase</keyword>
<evidence type="ECO:0000256" key="4">
    <source>
        <dbReference type="ARBA" id="ARBA00022741"/>
    </source>
</evidence>
<dbReference type="HAMAP" id="MF_00065">
    <property type="entry name" value="Adenylyl_sulf_kinase"/>
    <property type="match status" value="1"/>
</dbReference>
<gene>
    <name evidence="6 9" type="primary">cysC</name>
    <name evidence="9" type="ORF">JM658_08720</name>
</gene>
<evidence type="ECO:0000256" key="6">
    <source>
        <dbReference type="HAMAP-Rule" id="MF_00065"/>
    </source>
</evidence>
<proteinExistence type="inferred from homology"/>
<comment type="pathway">
    <text evidence="6 7">Sulfur metabolism; hydrogen sulfide biosynthesis; sulfite from sulfate: step 2/3.</text>
</comment>
<evidence type="ECO:0000256" key="1">
    <source>
        <dbReference type="ARBA" id="ARBA00001823"/>
    </source>
</evidence>
<keyword evidence="5 6" id="KW-0067">ATP-binding</keyword>
<sequence length="197" mass="22300">MEQHIFPYNFKITQEDRNLLNGHRSLLIWFTGLSGSGKSTVADALEQKLNSEKIRTIILDGDNIRGRLCKGLDFSAEARSENVRRVAETANLLLQSGVVVLASFVSPYKKDREYVEKTIKPNIFVEVYMNTSLEICKKRDQKGLYKMAEKGEIKNLTGVNAPYEAPENADIEITENDSAEEAVAKIYLEIKDQLELK</sequence>